<evidence type="ECO:0000313" key="2">
    <source>
        <dbReference type="Proteomes" id="UP000182152"/>
    </source>
</evidence>
<sequence>MDQELMLDQMQPIVYQQLQRSFEHERLAHAYLFEGEKGTGKHEMGIWLAQHLFCTNQNDYLPCGVCNNCQRILAQEHPDVLSIKPEGQTIKVDQMRRLQVEFSRSGYESRRKVFLIQEAEKMNRSAANSLLKFLEEPSGDFLTILETDSIGRILPTIQSRCQILHFQALPREVLIHKLQQAQIPLEKAKLLAFLTNSFVKAVEISQNEWFNDAKDSIRQWFVYLQKNDTQAFIYVQKKLIRIYKEKSQQVTGLSILLFYYQEALQKSLVAENSSKVYRINQTIERILLAEQKLRSNVSFQAVAEQFVLQTIYGQNSM</sequence>
<dbReference type="InterPro" id="IPR004622">
    <property type="entry name" value="DNA_pol_HolB"/>
</dbReference>
<dbReference type="NCBIfam" id="NF005972">
    <property type="entry name" value="PRK08058.1"/>
    <property type="match status" value="1"/>
</dbReference>
<dbReference type="Proteomes" id="UP000182152">
    <property type="component" value="Unassembled WGS sequence"/>
</dbReference>
<dbReference type="EMBL" id="JXLB01000005">
    <property type="protein sequence ID" value="OJG83156.1"/>
    <property type="molecule type" value="Genomic_DNA"/>
</dbReference>
<dbReference type="STRING" id="150033.RV14_GL001851"/>
<dbReference type="RefSeq" id="WP_071854914.1">
    <property type="nucleotide sequence ID" value="NZ_JBCLRY010000002.1"/>
</dbReference>
<name>A0A1L8WQ79_9ENTE</name>
<dbReference type="OrthoDB" id="9810148at2"/>
<dbReference type="AlphaFoldDB" id="A0A1L8WQ79"/>
<dbReference type="SUPFAM" id="SSF52540">
    <property type="entry name" value="P-loop containing nucleoside triphosphate hydrolases"/>
    <property type="match status" value="1"/>
</dbReference>
<dbReference type="Gene3D" id="3.40.50.300">
    <property type="entry name" value="P-loop containing nucleotide triphosphate hydrolases"/>
    <property type="match status" value="1"/>
</dbReference>
<dbReference type="NCBIfam" id="TIGR00678">
    <property type="entry name" value="holB"/>
    <property type="match status" value="1"/>
</dbReference>
<dbReference type="FunFam" id="3.40.50.300:FF:001255">
    <property type="entry name" value="DNA polymerase III subunit delta"/>
    <property type="match status" value="1"/>
</dbReference>
<comment type="caution">
    <text evidence="1">The sequence shown here is derived from an EMBL/GenBank/DDBJ whole genome shotgun (WGS) entry which is preliminary data.</text>
</comment>
<gene>
    <name evidence="1" type="ORF">RV14_GL001851</name>
</gene>
<dbReference type="GO" id="GO:0006261">
    <property type="term" value="P:DNA-templated DNA replication"/>
    <property type="evidence" value="ECO:0007669"/>
    <property type="project" value="TreeGrafter"/>
</dbReference>
<dbReference type="Pfam" id="PF13177">
    <property type="entry name" value="DNA_pol3_delta2"/>
    <property type="match status" value="1"/>
</dbReference>
<dbReference type="GO" id="GO:0003887">
    <property type="term" value="F:DNA-directed DNA polymerase activity"/>
    <property type="evidence" value="ECO:0007669"/>
    <property type="project" value="InterPro"/>
</dbReference>
<protein>
    <submittedName>
        <fullName evidence="1">DNA polymerase III subunit delta</fullName>
    </submittedName>
</protein>
<dbReference type="PANTHER" id="PTHR11669:SF8">
    <property type="entry name" value="DNA POLYMERASE III SUBUNIT DELTA"/>
    <property type="match status" value="1"/>
</dbReference>
<accession>A0A1L8WQ79</accession>
<dbReference type="GO" id="GO:0008408">
    <property type="term" value="F:3'-5' exonuclease activity"/>
    <property type="evidence" value="ECO:0007669"/>
    <property type="project" value="InterPro"/>
</dbReference>
<dbReference type="PANTHER" id="PTHR11669">
    <property type="entry name" value="REPLICATION FACTOR C / DNA POLYMERASE III GAMMA-TAU SUBUNIT"/>
    <property type="match status" value="1"/>
</dbReference>
<dbReference type="InterPro" id="IPR027417">
    <property type="entry name" value="P-loop_NTPase"/>
</dbReference>
<proteinExistence type="predicted"/>
<keyword evidence="2" id="KW-1185">Reference proteome</keyword>
<organism evidence="1 2">
    <name type="scientific">Enterococcus ratti</name>
    <dbReference type="NCBI Taxonomy" id="150033"/>
    <lineage>
        <taxon>Bacteria</taxon>
        <taxon>Bacillati</taxon>
        <taxon>Bacillota</taxon>
        <taxon>Bacilli</taxon>
        <taxon>Lactobacillales</taxon>
        <taxon>Enterococcaceae</taxon>
        <taxon>Enterococcus</taxon>
    </lineage>
</organism>
<dbReference type="InterPro" id="IPR050238">
    <property type="entry name" value="DNA_Rep/Repair_Clamp_Loader"/>
</dbReference>
<reference evidence="1 2" key="1">
    <citation type="submission" date="2014-12" db="EMBL/GenBank/DDBJ databases">
        <title>Draft genome sequences of 29 type strains of Enterococci.</title>
        <authorList>
            <person name="Zhong Z."/>
            <person name="Sun Z."/>
            <person name="Liu W."/>
            <person name="Zhang W."/>
            <person name="Zhang H."/>
        </authorList>
    </citation>
    <scope>NUCLEOTIDE SEQUENCE [LARGE SCALE GENOMIC DNA]</scope>
    <source>
        <strain evidence="1 2">DSM 15687</strain>
    </source>
</reference>
<evidence type="ECO:0000313" key="1">
    <source>
        <dbReference type="EMBL" id="OJG83156.1"/>
    </source>
</evidence>